<dbReference type="InterPro" id="IPR015211">
    <property type="entry name" value="Peptidase_M1_C"/>
</dbReference>
<dbReference type="InterPro" id="IPR027268">
    <property type="entry name" value="Peptidase_M4/M1_CTD_sf"/>
</dbReference>
<keyword evidence="6" id="KW-0963">Cytoplasm</keyword>
<proteinExistence type="inferred from homology"/>
<dbReference type="Pfam" id="PF17900">
    <property type="entry name" value="Peptidase_M1_N"/>
    <property type="match status" value="1"/>
</dbReference>
<dbReference type="InterPro" id="IPR016024">
    <property type="entry name" value="ARM-type_fold"/>
</dbReference>
<evidence type="ECO:0000256" key="12">
    <source>
        <dbReference type="PIRSR" id="PIRSR634015-1"/>
    </source>
</evidence>
<dbReference type="GO" id="GO:0008237">
    <property type="term" value="F:metallopeptidase activity"/>
    <property type="evidence" value="ECO:0007669"/>
    <property type="project" value="UniProtKB-KW"/>
</dbReference>
<dbReference type="Pfam" id="PF01433">
    <property type="entry name" value="Peptidase_M1"/>
    <property type="match status" value="1"/>
</dbReference>
<evidence type="ECO:0000256" key="14">
    <source>
        <dbReference type="PIRSR" id="PIRSR634015-3"/>
    </source>
</evidence>
<dbReference type="CDD" id="cd09599">
    <property type="entry name" value="M1_LTA4H"/>
    <property type="match status" value="1"/>
</dbReference>
<dbReference type="InterPro" id="IPR038502">
    <property type="entry name" value="M1_LTA-4_hydro/amino_C_sf"/>
</dbReference>
<sequence length="658" mass="72621">MPALSRIAKAATKAARQPIGLITCLIAALTLSAGLMMTGCTPRDNEAAAPLAIVAKTVDDHSYARPQEARVSHVDLDLTADFNQKILKGTATLTLVTEANAKQVILDTRALDIQSVTDASGAPLKFTLGKGNDMMGKPLTIELPQGAQKIVVHYATTKDGTALQWLSPEQTAGKKLPFVFSQGEEIHTRTWIPTQDSPAIRQTYSARIVVPSNLVAVMSADRLTPEGEKVPGHAAQRAFRFDMKKPIAPYLIAIAIGDIGFKAEGSRTGVYAEKATLAAAASEFSDMQSMLEAAEKLYGPYQWGRYDVLVLPPSFPFGGMENPTLTFATPTVIAGDKSLVSLVAHELAHSWSGNLVTNATWEDFWLNEGFTVYFEGRIMEEVYGKDRADMLRVLGWQDLQGTLKDLTEPGSKTANPDFTRLHPDLKGINPDDYFSDVPYEKGAAFLRMLEAHFGRKKLDAYLKGYFQRYAFQSMTTDAFVIDLRTHLLHNDADLEKSLKIHQWLYDKGMPDNAVAPTSALLDEVSAQVLAFTEGTPAKDLKVADYSSPQWQYFLTHLPDTLTVEQMAQLDDAYGFSKTHNSEILFAWLQLAIQHHYQPAMPALESFLTGQGRRKFVVPLFRSLMAQEGWGVDMAKAVYAKARPGYHDVTRHTVDDIVK</sequence>
<evidence type="ECO:0000256" key="3">
    <source>
        <dbReference type="ARBA" id="ARBA00010136"/>
    </source>
</evidence>
<name>A0A1G4T4N6_9CAUL</name>
<dbReference type="Gene3D" id="2.60.40.1730">
    <property type="entry name" value="tricorn interacting facor f3 domain"/>
    <property type="match status" value="1"/>
</dbReference>
<dbReference type="InterPro" id="IPR001930">
    <property type="entry name" value="Peptidase_M1"/>
</dbReference>
<dbReference type="InterPro" id="IPR034015">
    <property type="entry name" value="M1_LTA4H"/>
</dbReference>
<dbReference type="InterPro" id="IPR049980">
    <property type="entry name" value="LTA4H_cat"/>
</dbReference>
<feature type="binding site" evidence="13">
    <location>
        <begin position="182"/>
        <end position="184"/>
    </location>
    <ligand>
        <name>a peptide</name>
        <dbReference type="ChEBI" id="CHEBI:60466"/>
    </ligand>
</feature>
<organism evidence="16 17">
    <name type="scientific">Asticcacaulis taihuensis</name>
    <dbReference type="NCBI Taxonomy" id="260084"/>
    <lineage>
        <taxon>Bacteria</taxon>
        <taxon>Pseudomonadati</taxon>
        <taxon>Pseudomonadota</taxon>
        <taxon>Alphaproteobacteria</taxon>
        <taxon>Caulobacterales</taxon>
        <taxon>Caulobacteraceae</taxon>
        <taxon>Asticcacaulis</taxon>
    </lineage>
</organism>
<feature type="binding site" evidence="14">
    <location>
        <position position="368"/>
    </location>
    <ligand>
        <name>Zn(2+)</name>
        <dbReference type="ChEBI" id="CHEBI:29105"/>
        <note>catalytic</note>
    </ligand>
</feature>
<evidence type="ECO:0000256" key="1">
    <source>
        <dbReference type="ARBA" id="ARBA00000098"/>
    </source>
</evidence>
<feature type="binding site" evidence="14">
    <location>
        <position position="345"/>
    </location>
    <ligand>
        <name>Zn(2+)</name>
        <dbReference type="ChEBI" id="CHEBI:29105"/>
        <note>catalytic</note>
    </ligand>
</feature>
<evidence type="ECO:0000256" key="9">
    <source>
        <dbReference type="ARBA" id="ARBA00022801"/>
    </source>
</evidence>
<dbReference type="EMBL" id="FMTS01000006">
    <property type="protein sequence ID" value="SCW75489.1"/>
    <property type="molecule type" value="Genomic_DNA"/>
</dbReference>
<dbReference type="GO" id="GO:0006508">
    <property type="term" value="P:proteolysis"/>
    <property type="evidence" value="ECO:0007669"/>
    <property type="project" value="UniProtKB-KW"/>
</dbReference>
<evidence type="ECO:0000259" key="15">
    <source>
        <dbReference type="SMART" id="SM01263"/>
    </source>
</evidence>
<comment type="cofactor">
    <cofactor evidence="14">
        <name>Zn(2+)</name>
        <dbReference type="ChEBI" id="CHEBI:29105"/>
    </cofactor>
    <text evidence="14">Binds 1 zinc ion per subunit.</text>
</comment>
<evidence type="ECO:0000256" key="6">
    <source>
        <dbReference type="ARBA" id="ARBA00022490"/>
    </source>
</evidence>
<dbReference type="AlphaFoldDB" id="A0A1G4T4N6"/>
<dbReference type="RefSeq" id="WP_090649941.1">
    <property type="nucleotide sequence ID" value="NZ_CBCRYE010000005.1"/>
</dbReference>
<dbReference type="STRING" id="260084.SAMN02927928_3170"/>
<accession>A0A1G4T4N6</accession>
<evidence type="ECO:0000256" key="2">
    <source>
        <dbReference type="ARBA" id="ARBA00004496"/>
    </source>
</evidence>
<keyword evidence="8 14" id="KW-0479">Metal-binding</keyword>
<comment type="catalytic activity">
    <reaction evidence="1">
        <text>Release of an N-terminal amino acid, Xaa-|-Yaa- from a peptide, amide or arylamide. Xaa is preferably Ala, but may be most amino acids including Pro (slow action). When a terminal hydrophobic residue is followed by a prolyl residue, the two may be released as an intact Xaa-Pro dipeptide.</text>
        <dbReference type="EC" id="3.4.11.2"/>
    </reaction>
</comment>
<keyword evidence="7" id="KW-0645">Protease</keyword>
<dbReference type="OrthoDB" id="100605at2"/>
<dbReference type="Gene3D" id="1.25.40.320">
    <property type="entry name" value="Peptidase M1, leukotriene A4 hydrolase/aminopeptidase C-terminal domain"/>
    <property type="match status" value="1"/>
</dbReference>
<evidence type="ECO:0000313" key="16">
    <source>
        <dbReference type="EMBL" id="SCW75489.1"/>
    </source>
</evidence>
<dbReference type="Gene3D" id="3.30.2010.30">
    <property type="match status" value="1"/>
</dbReference>
<dbReference type="Gene3D" id="1.10.390.10">
    <property type="entry name" value="Neutral Protease Domain 2"/>
    <property type="match status" value="1"/>
</dbReference>
<keyword evidence="9 16" id="KW-0378">Hydrolase</keyword>
<feature type="binding site" evidence="14">
    <location>
        <position position="349"/>
    </location>
    <ligand>
        <name>Zn(2+)</name>
        <dbReference type="ChEBI" id="CHEBI:29105"/>
        <note>catalytic</note>
    </ligand>
</feature>
<dbReference type="EC" id="3.4.11.2" evidence="4"/>
<dbReference type="GO" id="GO:0016285">
    <property type="term" value="F:alanyl aminopeptidase activity"/>
    <property type="evidence" value="ECO:0007669"/>
    <property type="project" value="UniProtKB-EC"/>
</dbReference>
<dbReference type="Proteomes" id="UP000199150">
    <property type="component" value="Unassembled WGS sequence"/>
</dbReference>
<dbReference type="GO" id="GO:0008270">
    <property type="term" value="F:zinc ion binding"/>
    <property type="evidence" value="ECO:0007669"/>
    <property type="project" value="InterPro"/>
</dbReference>
<keyword evidence="11" id="KW-0482">Metalloprotease</keyword>
<dbReference type="FunFam" id="3.30.2010.30:FF:000001">
    <property type="entry name" value="Leukotriene A(4) hydrolase"/>
    <property type="match status" value="1"/>
</dbReference>
<evidence type="ECO:0000256" key="8">
    <source>
        <dbReference type="ARBA" id="ARBA00022723"/>
    </source>
</evidence>
<dbReference type="PANTHER" id="PTHR45726:SF3">
    <property type="entry name" value="LEUKOTRIENE A-4 HYDROLASE"/>
    <property type="match status" value="1"/>
</dbReference>
<evidence type="ECO:0000256" key="10">
    <source>
        <dbReference type="ARBA" id="ARBA00022833"/>
    </source>
</evidence>
<evidence type="ECO:0000256" key="11">
    <source>
        <dbReference type="ARBA" id="ARBA00023049"/>
    </source>
</evidence>
<dbReference type="GO" id="GO:0005737">
    <property type="term" value="C:cytoplasm"/>
    <property type="evidence" value="ECO:0007669"/>
    <property type="project" value="UniProtKB-SubCell"/>
</dbReference>
<dbReference type="Pfam" id="PF09127">
    <property type="entry name" value="Leuk-A4-hydro_C"/>
    <property type="match status" value="1"/>
</dbReference>
<feature type="domain" description="Peptidase M1 leukotriene A4 hydrolase/aminopeptidase C-terminal" evidence="15">
    <location>
        <begin position="519"/>
        <end position="657"/>
    </location>
</feature>
<dbReference type="SUPFAM" id="SSF48371">
    <property type="entry name" value="ARM repeat"/>
    <property type="match status" value="1"/>
</dbReference>
<reference evidence="17" key="1">
    <citation type="submission" date="2016-10" db="EMBL/GenBank/DDBJ databases">
        <authorList>
            <person name="Varghese N."/>
            <person name="Submissions S."/>
        </authorList>
    </citation>
    <scope>NUCLEOTIDE SEQUENCE [LARGE SCALE GENOMIC DNA]</scope>
    <source>
        <strain evidence="17">CGMCC 1.3431</strain>
    </source>
</reference>
<dbReference type="PRINTS" id="PR00756">
    <property type="entry name" value="ALADIPTASE"/>
</dbReference>
<keyword evidence="10 14" id="KW-0862">Zinc</keyword>
<dbReference type="PANTHER" id="PTHR45726">
    <property type="entry name" value="LEUKOTRIENE A-4 HYDROLASE"/>
    <property type="match status" value="1"/>
</dbReference>
<evidence type="ECO:0000256" key="4">
    <source>
        <dbReference type="ARBA" id="ARBA00012564"/>
    </source>
</evidence>
<feature type="active site" description="Proton donor" evidence="12">
    <location>
        <position position="439"/>
    </location>
</feature>
<evidence type="ECO:0000256" key="5">
    <source>
        <dbReference type="ARBA" id="ARBA00015611"/>
    </source>
</evidence>
<evidence type="ECO:0000256" key="13">
    <source>
        <dbReference type="PIRSR" id="PIRSR634015-2"/>
    </source>
</evidence>
<dbReference type="SUPFAM" id="SSF55486">
    <property type="entry name" value="Metalloproteases ('zincins'), catalytic domain"/>
    <property type="match status" value="1"/>
</dbReference>
<keyword evidence="16" id="KW-0031">Aminopeptidase</keyword>
<dbReference type="InterPro" id="IPR014782">
    <property type="entry name" value="Peptidase_M1_dom"/>
</dbReference>
<feature type="active site" description="Proton acceptor" evidence="12">
    <location>
        <position position="346"/>
    </location>
</feature>
<evidence type="ECO:0000313" key="17">
    <source>
        <dbReference type="Proteomes" id="UP000199150"/>
    </source>
</evidence>
<dbReference type="SMART" id="SM01263">
    <property type="entry name" value="Leuk-A4-hydro_C"/>
    <property type="match status" value="1"/>
</dbReference>
<comment type="similarity">
    <text evidence="3">Belongs to the peptidase M1 family.</text>
</comment>
<feature type="binding site" evidence="13">
    <location>
        <begin position="316"/>
        <end position="321"/>
    </location>
    <ligand>
        <name>a peptide</name>
        <dbReference type="ChEBI" id="CHEBI:60466"/>
    </ligand>
</feature>
<evidence type="ECO:0000256" key="7">
    <source>
        <dbReference type="ARBA" id="ARBA00022670"/>
    </source>
</evidence>
<dbReference type="InterPro" id="IPR045357">
    <property type="entry name" value="Aminopeptidase_N-like_N"/>
</dbReference>
<protein>
    <recommendedName>
        <fullName evidence="5">Aminopeptidase N</fullName>
        <ecNumber evidence="4">3.4.11.2</ecNumber>
    </recommendedName>
</protein>
<dbReference type="InterPro" id="IPR042097">
    <property type="entry name" value="Aminopeptidase_N-like_N_sf"/>
</dbReference>
<feature type="binding site" evidence="13">
    <location>
        <begin position="612"/>
        <end position="614"/>
    </location>
    <ligand>
        <name>a peptide</name>
        <dbReference type="ChEBI" id="CHEBI:60466"/>
    </ligand>
</feature>
<dbReference type="SUPFAM" id="SSF63737">
    <property type="entry name" value="Leukotriene A4 hydrolase N-terminal domain"/>
    <property type="match status" value="1"/>
</dbReference>
<gene>
    <name evidence="16" type="ORF">SAMN02927928_3170</name>
</gene>
<comment type="subcellular location">
    <subcellularLocation>
        <location evidence="2">Cytoplasm</location>
    </subcellularLocation>
</comment>
<keyword evidence="17" id="KW-1185">Reference proteome</keyword>